<dbReference type="EMBL" id="FNSD01000001">
    <property type="protein sequence ID" value="SEB64251.1"/>
    <property type="molecule type" value="Genomic_DNA"/>
</dbReference>
<dbReference type="AlphaFoldDB" id="A0A1H4L0K1"/>
<dbReference type="InterPro" id="IPR008969">
    <property type="entry name" value="CarboxyPept-like_regulatory"/>
</dbReference>
<accession>A0A1H4L0K1</accession>
<dbReference type="Gene3D" id="2.40.170.20">
    <property type="entry name" value="TonB-dependent receptor, beta-barrel domain"/>
    <property type="match status" value="1"/>
</dbReference>
<dbReference type="SUPFAM" id="SSF56935">
    <property type="entry name" value="Porins"/>
    <property type="match status" value="1"/>
</dbReference>
<proteinExistence type="predicted"/>
<dbReference type="RefSeq" id="WP_074652958.1">
    <property type="nucleotide sequence ID" value="NZ_FNSD01000001.1"/>
</dbReference>
<evidence type="ECO:0000256" key="1">
    <source>
        <dbReference type="ARBA" id="ARBA00004442"/>
    </source>
</evidence>
<sequence>MMHKFLRPTIAVLMTGAAMAHAQGGSAVLSGVVNDSTGAAVPDSQITLVNTETNLTMTAKSNDSGLYQFPTVPPGNYIVTVSHEGFQKFQQKGIQLTVSQQATLPIALIVGSQDEVVDVTADTPLLNATNAEVSNTVGEQAVRELPLNGRDPSSLVLLSPGIVNILNTSAGTQQNQTTFPNESGASAGGGRQGSTLYLLDGVPNMDTYMLLAAPSPNSDATGQFRVISNNFDAHYGFSPGAVVSIETKSGTNSFHGGVFEFIRNSALNSANYFSHAVDPLKRNQFGGFLGGPILKDRAFFFANYQQTRQSSASTGNSVNLPTAAMLNGDFSSYSGTLRAPFTTVNGKKNQINPNQYDSAALAIARTVFPLGTDPATGLYYYTTPKTVEVFHEATGRIDYNLSQNQRLALRSFIQYYNRPQALQPGNALAAVTAKSGKLFNEVLNHTWTISPTAVNELSLFWNQMNVSTSAPTLTSSGSQFCLSQVANISDPAGTCYLGTFSVTGAFSASNSGFTGERRNSFGFNEGFTKTLGNHTLTAGADLWHQWARELTSYPANAIPTFSGYYTGLGLADYLLGKVGTYLQGAGELAEVQGNLFGAFAQDQYRATPKLTITAGLRWDPNFMPNAKGGRGVVYSPGQQSTMFPGAPRGLVFPGDSGVPQSLVKATYGYFEPRMAIAYQWTPKTAIRAGFGVFSAPLPYSLYNHTVDVSPFSPTYTLQATLTTPDIQLSNPWKNYAATNFTSPFPPFVYGGAAPASNFNFGSQTSVSAAFSPGFKLGMTQSWNASVEQQFGKDFAAHLAYVGSQSYHQTTGIDRNPGQIATAALRGVRPNTAIGQLVDIESFGTASYHSLQLQLEKRMSHGLQFQSSFTWSKNIDIISSGNVTFAKAYLPNPYNVRYNRGISSLNIPLNSVTNVVYTTPSLKGHNAFLRGALGDWEGSIIYTMRSGLPFGINGGNGNNNSGSLQNQDRADRNVNVNLQTHQGGKSQWLQQYFTTTAFAQNAAGTFGTSGRNLLQGPGLNYGDLALMKNWTAMDHYHLQFRWEMFNAFNHTSFATPDNTVGSSTYGRITAIGPVAPRIQQAGLKLTF</sequence>
<keyword evidence="6" id="KW-0645">Protease</keyword>
<evidence type="ECO:0000256" key="2">
    <source>
        <dbReference type="ARBA" id="ARBA00023136"/>
    </source>
</evidence>
<dbReference type="GO" id="GO:0004180">
    <property type="term" value="F:carboxypeptidase activity"/>
    <property type="evidence" value="ECO:0007669"/>
    <property type="project" value="UniProtKB-KW"/>
</dbReference>
<keyword evidence="2" id="KW-0472">Membrane</keyword>
<evidence type="ECO:0000256" key="3">
    <source>
        <dbReference type="ARBA" id="ARBA00023237"/>
    </source>
</evidence>
<evidence type="ECO:0000313" key="6">
    <source>
        <dbReference type="EMBL" id="SEB64251.1"/>
    </source>
</evidence>
<gene>
    <name evidence="6" type="ORF">SAMN05443244_1426</name>
</gene>
<feature type="domain" description="TonB-dependent transporter Oar-like beta-barrel" evidence="5">
    <location>
        <begin position="247"/>
        <end position="1071"/>
    </location>
</feature>
<evidence type="ECO:0000259" key="5">
    <source>
        <dbReference type="Pfam" id="PF25183"/>
    </source>
</evidence>
<comment type="subcellular location">
    <subcellularLocation>
        <location evidence="1">Cell outer membrane</location>
    </subcellularLocation>
</comment>
<dbReference type="OrthoDB" id="97893at2"/>
<reference evidence="6 7" key="1">
    <citation type="submission" date="2016-10" db="EMBL/GenBank/DDBJ databases">
        <authorList>
            <person name="de Groot N.N."/>
        </authorList>
    </citation>
    <scope>NUCLEOTIDE SEQUENCE [LARGE SCALE GENOMIC DNA]</scope>
    <source>
        <strain evidence="6 7">AB35.6</strain>
    </source>
</reference>
<feature type="chain" id="PRO_5010169111" evidence="4">
    <location>
        <begin position="23"/>
        <end position="1086"/>
    </location>
</feature>
<keyword evidence="4" id="KW-0732">Signal</keyword>
<dbReference type="Pfam" id="PF13620">
    <property type="entry name" value="CarboxypepD_reg"/>
    <property type="match status" value="1"/>
</dbReference>
<keyword evidence="6" id="KW-0121">Carboxypeptidase</keyword>
<name>A0A1H4L0K1_9BACT</name>
<keyword evidence="6" id="KW-0378">Hydrolase</keyword>
<evidence type="ECO:0000256" key="4">
    <source>
        <dbReference type="SAM" id="SignalP"/>
    </source>
</evidence>
<dbReference type="Proteomes" id="UP000182409">
    <property type="component" value="Unassembled WGS sequence"/>
</dbReference>
<protein>
    <submittedName>
        <fullName evidence="6">Carboxypeptidase regulatory-like domain-containing protein</fullName>
    </submittedName>
</protein>
<dbReference type="Pfam" id="PF25183">
    <property type="entry name" value="OMP_b-brl_4"/>
    <property type="match status" value="1"/>
</dbReference>
<dbReference type="InterPro" id="IPR057601">
    <property type="entry name" value="Oar-like_b-barrel"/>
</dbReference>
<dbReference type="Gene3D" id="2.60.40.1120">
    <property type="entry name" value="Carboxypeptidase-like, regulatory domain"/>
    <property type="match status" value="1"/>
</dbReference>
<keyword evidence="3" id="KW-0998">Cell outer membrane</keyword>
<evidence type="ECO:0000313" key="7">
    <source>
        <dbReference type="Proteomes" id="UP000182409"/>
    </source>
</evidence>
<feature type="signal peptide" evidence="4">
    <location>
        <begin position="1"/>
        <end position="22"/>
    </location>
</feature>
<dbReference type="GO" id="GO:0009279">
    <property type="term" value="C:cell outer membrane"/>
    <property type="evidence" value="ECO:0007669"/>
    <property type="project" value="UniProtKB-SubCell"/>
</dbReference>
<organism evidence="6 7">
    <name type="scientific">Terriglobus roseus</name>
    <dbReference type="NCBI Taxonomy" id="392734"/>
    <lineage>
        <taxon>Bacteria</taxon>
        <taxon>Pseudomonadati</taxon>
        <taxon>Acidobacteriota</taxon>
        <taxon>Terriglobia</taxon>
        <taxon>Terriglobales</taxon>
        <taxon>Acidobacteriaceae</taxon>
        <taxon>Terriglobus</taxon>
    </lineage>
</organism>
<dbReference type="InterPro" id="IPR036942">
    <property type="entry name" value="Beta-barrel_TonB_sf"/>
</dbReference>
<dbReference type="SUPFAM" id="SSF49464">
    <property type="entry name" value="Carboxypeptidase regulatory domain-like"/>
    <property type="match status" value="1"/>
</dbReference>